<organism evidence="1 2">
    <name type="scientific">candidate division CPR3 bacterium GW2011_GWF2_35_18</name>
    <dbReference type="NCBI Taxonomy" id="1618350"/>
    <lineage>
        <taxon>Bacteria</taxon>
        <taxon>Bacteria division CPR3</taxon>
    </lineage>
</organism>
<sequence length="278" mass="32387">MLNKQTKKHRLLVVMAHPDDESFGPGGTIAKYSKMGVETYLLTATKGESGNIHPDIQDEFAGDLGEWRSEELQRAAKILGIKEMKFLGFNDGTLCQNFMNDLTKNIITEIIRIKPQVIITFEPLGISKHLDHIAISHATTLAFYYAGNKEYLKENNISGKPHQALKLLYYVIPQSYLDKLQLEFRSGYPDEKITTVVDIRKEFSTKIAALKCHQSQKKDWERFLKRQEKVDLRYEFYHRAESFINDYDHHETDIFEGIDNKSRYQKNRIKEFDNFTLK</sequence>
<evidence type="ECO:0000313" key="2">
    <source>
        <dbReference type="Proteomes" id="UP000034581"/>
    </source>
</evidence>
<dbReference type="Proteomes" id="UP000034581">
    <property type="component" value="Unassembled WGS sequence"/>
</dbReference>
<reference evidence="1 2" key="1">
    <citation type="journal article" date="2015" name="Nature">
        <title>rRNA introns, odd ribosomes, and small enigmatic genomes across a large radiation of phyla.</title>
        <authorList>
            <person name="Brown C.T."/>
            <person name="Hug L.A."/>
            <person name="Thomas B.C."/>
            <person name="Sharon I."/>
            <person name="Castelle C.J."/>
            <person name="Singh A."/>
            <person name="Wilkins M.J."/>
            <person name="Williams K.H."/>
            <person name="Banfield J.F."/>
        </authorList>
    </citation>
    <scope>NUCLEOTIDE SEQUENCE [LARGE SCALE GENOMIC DNA]</scope>
</reference>
<dbReference type="Pfam" id="PF02585">
    <property type="entry name" value="PIG-L"/>
    <property type="match status" value="1"/>
</dbReference>
<dbReference type="Gene3D" id="3.40.50.10320">
    <property type="entry name" value="LmbE-like"/>
    <property type="match status" value="1"/>
</dbReference>
<dbReference type="InterPro" id="IPR003737">
    <property type="entry name" value="GlcNAc_PI_deacetylase-related"/>
</dbReference>
<dbReference type="PANTHER" id="PTHR12993:SF11">
    <property type="entry name" value="N-ACETYLGLUCOSAMINYL-PHOSPHATIDYLINOSITOL DE-N-ACETYLASE"/>
    <property type="match status" value="1"/>
</dbReference>
<evidence type="ECO:0008006" key="3">
    <source>
        <dbReference type="Google" id="ProtNLM"/>
    </source>
</evidence>
<protein>
    <recommendedName>
        <fullName evidence="3">LmbE family protein</fullName>
    </recommendedName>
</protein>
<dbReference type="InterPro" id="IPR024078">
    <property type="entry name" value="LmbE-like_dom_sf"/>
</dbReference>
<proteinExistence type="predicted"/>
<gene>
    <name evidence="1" type="ORF">UR67_C0007G0024</name>
</gene>
<dbReference type="SUPFAM" id="SSF102588">
    <property type="entry name" value="LmbE-like"/>
    <property type="match status" value="1"/>
</dbReference>
<dbReference type="EMBL" id="LBQB01000007">
    <property type="protein sequence ID" value="KKP69319.1"/>
    <property type="molecule type" value="Genomic_DNA"/>
</dbReference>
<dbReference type="AlphaFoldDB" id="A0A0G0BIK8"/>
<dbReference type="PANTHER" id="PTHR12993">
    <property type="entry name" value="N-ACETYLGLUCOSAMINYL-PHOSPHATIDYLINOSITOL DE-N-ACETYLASE-RELATED"/>
    <property type="match status" value="1"/>
</dbReference>
<dbReference type="STRING" id="1618350.UR67_C0007G0024"/>
<name>A0A0G0BIK8_UNCC3</name>
<accession>A0A0G0BIK8</accession>
<evidence type="ECO:0000313" key="1">
    <source>
        <dbReference type="EMBL" id="KKP69319.1"/>
    </source>
</evidence>
<comment type="caution">
    <text evidence="1">The sequence shown here is derived from an EMBL/GenBank/DDBJ whole genome shotgun (WGS) entry which is preliminary data.</text>
</comment>
<dbReference type="GO" id="GO:0016811">
    <property type="term" value="F:hydrolase activity, acting on carbon-nitrogen (but not peptide) bonds, in linear amides"/>
    <property type="evidence" value="ECO:0007669"/>
    <property type="project" value="TreeGrafter"/>
</dbReference>